<accession>A0ABX3D8L5</accession>
<comment type="caution">
    <text evidence="1">The sequence shown here is derived from an EMBL/GenBank/DDBJ whole genome shotgun (WGS) entry which is preliminary data.</text>
</comment>
<protein>
    <submittedName>
        <fullName evidence="1">Uncharacterized protein</fullName>
    </submittedName>
</protein>
<sequence length="183" mass="21426">MNSVEKQVNSLLIEWIALCKPKYEVRKEQKQIFCLSTPVDLERKLKSTGKDLRESIKPFGWTTLNKFEIIDLKVKEDVEESAVNIKEVATTDIETEVNELFPWELDELFGIVIVHWNDATPPEHKGHTLLTSYIYVDNLDKDYYRNIVYARKIQKEDTLLAKYEIRTLPEWTKSSLAESEAIF</sequence>
<keyword evidence="2" id="KW-1185">Reference proteome</keyword>
<gene>
    <name evidence="1" type="ORF">BI375_05890</name>
</gene>
<dbReference type="RefSeq" id="WP_071234730.1">
    <property type="nucleotide sequence ID" value="NZ_KV861316.1"/>
</dbReference>
<evidence type="ECO:0000313" key="1">
    <source>
        <dbReference type="EMBL" id="OHY92989.1"/>
    </source>
</evidence>
<dbReference type="EMBL" id="MKFT01000012">
    <property type="protein sequence ID" value="OHY92989.1"/>
    <property type="molecule type" value="Genomic_DNA"/>
</dbReference>
<name>A0ABX3D8L5_9VIBR</name>
<evidence type="ECO:0000313" key="2">
    <source>
        <dbReference type="Proteomes" id="UP000180133"/>
    </source>
</evidence>
<dbReference type="Proteomes" id="UP000180133">
    <property type="component" value="Unassembled WGS sequence"/>
</dbReference>
<organism evidence="1 2">
    <name type="scientific">Vibrio rotiferianus</name>
    <dbReference type="NCBI Taxonomy" id="190895"/>
    <lineage>
        <taxon>Bacteria</taxon>
        <taxon>Pseudomonadati</taxon>
        <taxon>Pseudomonadota</taxon>
        <taxon>Gammaproteobacteria</taxon>
        <taxon>Vibrionales</taxon>
        <taxon>Vibrionaceae</taxon>
        <taxon>Vibrio</taxon>
    </lineage>
</organism>
<reference evidence="1 2" key="1">
    <citation type="submission" date="2016-09" db="EMBL/GenBank/DDBJ databases">
        <title>Isolation, identification and antibiotic sensitivity analysis of bacterial pathogen from juvenile Hippocampus erectus with tail-rotted disease.</title>
        <authorList>
            <person name="Yang Q."/>
        </authorList>
    </citation>
    <scope>NUCLEOTIDE SEQUENCE [LARGE SCALE GENOMIC DNA]</scope>
    <source>
        <strain evidence="1 2">HM-10</strain>
    </source>
</reference>
<proteinExistence type="predicted"/>